<accession>A0A6V2V493</accession>
<sequence>MTQQHNKSGGTNATERTATTSAKRYSKTRNTINTRTSNKEQASHRRKESESSSQPLSASTRAANFFEMNDPRRQEYISIFKAAGDLDDDKEGCGDGDQDGHDMEGRG</sequence>
<feature type="compositionally biased region" description="Basic and acidic residues" evidence="1">
    <location>
        <begin position="37"/>
        <end position="50"/>
    </location>
</feature>
<protein>
    <submittedName>
        <fullName evidence="2">Uncharacterized protein</fullName>
    </submittedName>
</protein>
<name>A0A6V2V493_HETAK</name>
<reference evidence="2" key="1">
    <citation type="submission" date="2021-01" db="EMBL/GenBank/DDBJ databases">
        <authorList>
            <person name="Corre E."/>
            <person name="Pelletier E."/>
            <person name="Niang G."/>
            <person name="Scheremetjew M."/>
            <person name="Finn R."/>
            <person name="Kale V."/>
            <person name="Holt S."/>
            <person name="Cochrane G."/>
            <person name="Meng A."/>
            <person name="Brown T."/>
            <person name="Cohen L."/>
        </authorList>
    </citation>
    <scope>NUCLEOTIDE SEQUENCE</scope>
    <source>
        <strain evidence="2">CCMP3107</strain>
    </source>
</reference>
<evidence type="ECO:0000256" key="1">
    <source>
        <dbReference type="SAM" id="MobiDB-lite"/>
    </source>
</evidence>
<feature type="region of interest" description="Disordered" evidence="1">
    <location>
        <begin position="83"/>
        <end position="107"/>
    </location>
</feature>
<dbReference type="AlphaFoldDB" id="A0A6V2V493"/>
<feature type="compositionally biased region" description="Polar residues" evidence="1">
    <location>
        <begin position="1"/>
        <end position="36"/>
    </location>
</feature>
<organism evidence="2">
    <name type="scientific">Heterosigma akashiwo</name>
    <name type="common">Chromophytic alga</name>
    <name type="synonym">Heterosigma carterae</name>
    <dbReference type="NCBI Taxonomy" id="2829"/>
    <lineage>
        <taxon>Eukaryota</taxon>
        <taxon>Sar</taxon>
        <taxon>Stramenopiles</taxon>
        <taxon>Ochrophyta</taxon>
        <taxon>Raphidophyceae</taxon>
        <taxon>Chattonellales</taxon>
        <taxon>Chattonellaceae</taxon>
        <taxon>Heterosigma</taxon>
    </lineage>
</organism>
<evidence type="ECO:0000313" key="2">
    <source>
        <dbReference type="EMBL" id="CAE0631472.1"/>
    </source>
</evidence>
<proteinExistence type="predicted"/>
<gene>
    <name evidence="2" type="ORF">HAKA00212_LOCUS10175</name>
</gene>
<feature type="compositionally biased region" description="Acidic residues" evidence="1">
    <location>
        <begin position="85"/>
        <end position="97"/>
    </location>
</feature>
<dbReference type="EMBL" id="HBIU01021708">
    <property type="protein sequence ID" value="CAE0631472.1"/>
    <property type="molecule type" value="Transcribed_RNA"/>
</dbReference>
<feature type="region of interest" description="Disordered" evidence="1">
    <location>
        <begin position="1"/>
        <end position="70"/>
    </location>
</feature>
<feature type="compositionally biased region" description="Basic and acidic residues" evidence="1">
    <location>
        <begin position="98"/>
        <end position="107"/>
    </location>
</feature>